<dbReference type="SUPFAM" id="SSF46689">
    <property type="entry name" value="Homeodomain-like"/>
    <property type="match status" value="1"/>
</dbReference>
<comment type="caution">
    <text evidence="5">The sequence shown here is derived from an EMBL/GenBank/DDBJ whole genome shotgun (WGS) entry which is preliminary data.</text>
</comment>
<reference evidence="6" key="1">
    <citation type="journal article" date="2019" name="Int. J. Syst. Evol. Microbiol.">
        <title>The Global Catalogue of Microorganisms (GCM) 10K type strain sequencing project: providing services to taxonomists for standard genome sequencing and annotation.</title>
        <authorList>
            <consortium name="The Broad Institute Genomics Platform"/>
            <consortium name="The Broad Institute Genome Sequencing Center for Infectious Disease"/>
            <person name="Wu L."/>
            <person name="Ma J."/>
        </authorList>
    </citation>
    <scope>NUCLEOTIDE SEQUENCE [LARGE SCALE GENOMIC DNA]</scope>
    <source>
        <strain evidence="6">CCUG 57113</strain>
    </source>
</reference>
<evidence type="ECO:0000259" key="4">
    <source>
        <dbReference type="PROSITE" id="PS01124"/>
    </source>
</evidence>
<evidence type="ECO:0000313" key="5">
    <source>
        <dbReference type="EMBL" id="MFC5468198.1"/>
    </source>
</evidence>
<dbReference type="PANTHER" id="PTHR43280:SF28">
    <property type="entry name" value="HTH-TYPE TRANSCRIPTIONAL ACTIVATOR RHAS"/>
    <property type="match status" value="1"/>
</dbReference>
<accession>A0ABW0LR44</accession>
<dbReference type="InterPro" id="IPR009057">
    <property type="entry name" value="Homeodomain-like_sf"/>
</dbReference>
<organism evidence="5 6">
    <name type="scientific">Cohnella suwonensis</name>
    <dbReference type="NCBI Taxonomy" id="696072"/>
    <lineage>
        <taxon>Bacteria</taxon>
        <taxon>Bacillati</taxon>
        <taxon>Bacillota</taxon>
        <taxon>Bacilli</taxon>
        <taxon>Bacillales</taxon>
        <taxon>Paenibacillaceae</taxon>
        <taxon>Cohnella</taxon>
    </lineage>
</organism>
<protein>
    <submittedName>
        <fullName evidence="5">Helix-turn-helix domain-containing protein</fullName>
    </submittedName>
</protein>
<keyword evidence="2" id="KW-0238">DNA-binding</keyword>
<evidence type="ECO:0000256" key="3">
    <source>
        <dbReference type="ARBA" id="ARBA00023163"/>
    </source>
</evidence>
<proteinExistence type="predicted"/>
<dbReference type="InterPro" id="IPR018060">
    <property type="entry name" value="HTH_AraC"/>
</dbReference>
<gene>
    <name evidence="5" type="ORF">ACFPPD_05655</name>
</gene>
<evidence type="ECO:0000256" key="2">
    <source>
        <dbReference type="ARBA" id="ARBA00023125"/>
    </source>
</evidence>
<keyword evidence="3" id="KW-0804">Transcription</keyword>
<dbReference type="SMART" id="SM00342">
    <property type="entry name" value="HTH_ARAC"/>
    <property type="match status" value="1"/>
</dbReference>
<dbReference type="PROSITE" id="PS01124">
    <property type="entry name" value="HTH_ARAC_FAMILY_2"/>
    <property type="match status" value="1"/>
</dbReference>
<dbReference type="PANTHER" id="PTHR43280">
    <property type="entry name" value="ARAC-FAMILY TRANSCRIPTIONAL REGULATOR"/>
    <property type="match status" value="1"/>
</dbReference>
<feature type="domain" description="HTH araC/xylS-type" evidence="4">
    <location>
        <begin position="1"/>
        <end position="56"/>
    </location>
</feature>
<dbReference type="RefSeq" id="WP_378081493.1">
    <property type="nucleotide sequence ID" value="NZ_JBHSMH010000007.1"/>
</dbReference>
<dbReference type="EMBL" id="JBHSMH010000007">
    <property type="protein sequence ID" value="MFC5468198.1"/>
    <property type="molecule type" value="Genomic_DNA"/>
</dbReference>
<dbReference type="Pfam" id="PF12833">
    <property type="entry name" value="HTH_18"/>
    <property type="match status" value="1"/>
</dbReference>
<keyword evidence="6" id="KW-1185">Reference proteome</keyword>
<sequence length="67" mass="7819">MIHFRHKFKAAIGDSPSRYIQLKRIEAAKEKLSMTTLSVSKIVSECGFTSSSHFRRYERYGEFIEAF</sequence>
<evidence type="ECO:0000256" key="1">
    <source>
        <dbReference type="ARBA" id="ARBA00023015"/>
    </source>
</evidence>
<dbReference type="Gene3D" id="1.10.10.60">
    <property type="entry name" value="Homeodomain-like"/>
    <property type="match status" value="2"/>
</dbReference>
<dbReference type="Proteomes" id="UP001596105">
    <property type="component" value="Unassembled WGS sequence"/>
</dbReference>
<evidence type="ECO:0000313" key="6">
    <source>
        <dbReference type="Proteomes" id="UP001596105"/>
    </source>
</evidence>
<name>A0ABW0LR44_9BACL</name>
<keyword evidence="1" id="KW-0805">Transcription regulation</keyword>